<comment type="similarity">
    <text evidence="1">Belongs to the short-chain dehydrogenases/reductases (SDR) family.</text>
</comment>
<protein>
    <submittedName>
        <fullName evidence="4">DltE Short-chain dehydrogenases of various substrate specificities</fullName>
    </submittedName>
</protein>
<evidence type="ECO:0000313" key="6">
    <source>
        <dbReference type="EMBL" id="CAB4221328.1"/>
    </source>
</evidence>
<dbReference type="EMBL" id="LR796776">
    <property type="protein sequence ID" value="CAB4165816.1"/>
    <property type="molecule type" value="Genomic_DNA"/>
</dbReference>
<dbReference type="EMBL" id="LR797099">
    <property type="protein sequence ID" value="CAB4186954.1"/>
    <property type="molecule type" value="Genomic_DNA"/>
</dbReference>
<dbReference type="InterPro" id="IPR020904">
    <property type="entry name" value="Sc_DH/Rdtase_CS"/>
</dbReference>
<evidence type="ECO:0000256" key="2">
    <source>
        <dbReference type="ARBA" id="ARBA00023002"/>
    </source>
</evidence>
<dbReference type="Gene3D" id="3.40.50.720">
    <property type="entry name" value="NAD(P)-binding Rossmann-like Domain"/>
    <property type="match status" value="1"/>
</dbReference>
<organism evidence="4">
    <name type="scientific">uncultured Caudovirales phage</name>
    <dbReference type="NCBI Taxonomy" id="2100421"/>
    <lineage>
        <taxon>Viruses</taxon>
        <taxon>Duplodnaviria</taxon>
        <taxon>Heunggongvirae</taxon>
        <taxon>Uroviricota</taxon>
        <taxon>Caudoviricetes</taxon>
        <taxon>Peduoviridae</taxon>
        <taxon>Maltschvirus</taxon>
        <taxon>Maltschvirus maltsch</taxon>
    </lineage>
</organism>
<dbReference type="Pfam" id="PF00106">
    <property type="entry name" value="adh_short"/>
    <property type="match status" value="1"/>
</dbReference>
<dbReference type="InterPro" id="IPR036291">
    <property type="entry name" value="NAD(P)-bd_dom_sf"/>
</dbReference>
<dbReference type="PANTHER" id="PTHR24321">
    <property type="entry name" value="DEHYDROGENASES, SHORT CHAIN"/>
    <property type="match status" value="1"/>
</dbReference>
<evidence type="ECO:0000313" key="3">
    <source>
        <dbReference type="EMBL" id="CAB4163944.1"/>
    </source>
</evidence>
<sequence length="195" mass="21435">MKALVLGAAGGIGNPLCQLLTAQGHNVIQYRRAELDLSNFAAERQLSMLLSKEQPDLIFNCAGMLGNNRSRLDEIFKVNVGSNWGIIQHYLNNQQDHQIRIVMLGSTAYHSGRAGYMLYAASKAALHNLWQGAALALPSNIVIGLLHPGPTRTKMIAHMMDPNKTYHEADDVATAMLALCNDMTVSTVKEMEYPE</sequence>
<reference evidence="4" key="1">
    <citation type="submission" date="2020-04" db="EMBL/GenBank/DDBJ databases">
        <authorList>
            <person name="Chiriac C."/>
            <person name="Salcher M."/>
            <person name="Ghai R."/>
            <person name="Kavagutti S V."/>
        </authorList>
    </citation>
    <scope>NUCLEOTIDE SEQUENCE</scope>
</reference>
<dbReference type="EMBL" id="LR797502">
    <property type="protein sequence ID" value="CAB4221328.1"/>
    <property type="molecule type" value="Genomic_DNA"/>
</dbReference>
<dbReference type="GO" id="GO:0016491">
    <property type="term" value="F:oxidoreductase activity"/>
    <property type="evidence" value="ECO:0007669"/>
    <property type="project" value="UniProtKB-KW"/>
</dbReference>
<dbReference type="SUPFAM" id="SSF51735">
    <property type="entry name" value="NAD(P)-binding Rossmann-fold domains"/>
    <property type="match status" value="1"/>
</dbReference>
<name>A0A6J5P722_9CAUD</name>
<accession>A0A6J5P722</accession>
<evidence type="ECO:0000313" key="4">
    <source>
        <dbReference type="EMBL" id="CAB4165816.1"/>
    </source>
</evidence>
<dbReference type="InterPro" id="IPR002347">
    <property type="entry name" value="SDR_fam"/>
</dbReference>
<gene>
    <name evidence="5" type="ORF">UFOVP1146_300</name>
    <name evidence="6" type="ORF">UFOVP1638_265</name>
    <name evidence="3" type="ORF">UFOVP812_213</name>
    <name evidence="4" type="ORF">UFOVP818_352</name>
</gene>
<dbReference type="EMBL" id="LR796758">
    <property type="protein sequence ID" value="CAB4163944.1"/>
    <property type="molecule type" value="Genomic_DNA"/>
</dbReference>
<evidence type="ECO:0000256" key="1">
    <source>
        <dbReference type="ARBA" id="ARBA00006484"/>
    </source>
</evidence>
<dbReference type="PRINTS" id="PR00081">
    <property type="entry name" value="GDHRDH"/>
</dbReference>
<keyword evidence="2" id="KW-0560">Oxidoreductase</keyword>
<dbReference type="PROSITE" id="PS00061">
    <property type="entry name" value="ADH_SHORT"/>
    <property type="match status" value="1"/>
</dbReference>
<evidence type="ECO:0000313" key="5">
    <source>
        <dbReference type="EMBL" id="CAB4186954.1"/>
    </source>
</evidence>
<dbReference type="PANTHER" id="PTHR24321:SF8">
    <property type="entry name" value="ESTRADIOL 17-BETA-DEHYDROGENASE 8-RELATED"/>
    <property type="match status" value="1"/>
</dbReference>
<proteinExistence type="inferred from homology"/>
<dbReference type="CDD" id="cd05233">
    <property type="entry name" value="SDR_c"/>
    <property type="match status" value="1"/>
</dbReference>